<protein>
    <submittedName>
        <fullName evidence="1">Uncharacterized protein</fullName>
    </submittedName>
</protein>
<reference evidence="1 2" key="1">
    <citation type="submission" date="2019-07" db="EMBL/GenBank/DDBJ databases">
        <title>WGS assembly of Gossypium tomentosum.</title>
        <authorList>
            <person name="Chen Z.J."/>
            <person name="Sreedasyam A."/>
            <person name="Ando A."/>
            <person name="Song Q."/>
            <person name="De L."/>
            <person name="Hulse-Kemp A."/>
            <person name="Ding M."/>
            <person name="Ye W."/>
            <person name="Kirkbride R."/>
            <person name="Jenkins J."/>
            <person name="Plott C."/>
            <person name="Lovell J."/>
            <person name="Lin Y.-M."/>
            <person name="Vaughn R."/>
            <person name="Liu B."/>
            <person name="Li W."/>
            <person name="Simpson S."/>
            <person name="Scheffler B."/>
            <person name="Saski C."/>
            <person name="Grover C."/>
            <person name="Hu G."/>
            <person name="Conover J."/>
            <person name="Carlson J."/>
            <person name="Shu S."/>
            <person name="Boston L."/>
            <person name="Williams M."/>
            <person name="Peterson D."/>
            <person name="Mcgee K."/>
            <person name="Jones D."/>
            <person name="Wendel J."/>
            <person name="Stelly D."/>
            <person name="Grimwood J."/>
            <person name="Schmutz J."/>
        </authorList>
    </citation>
    <scope>NUCLEOTIDE SEQUENCE [LARGE SCALE GENOMIC DNA]</scope>
    <source>
        <strain evidence="1">7179.01</strain>
    </source>
</reference>
<sequence>MATAHLRFSQRMPLHPLNNSNTATVTVTATDSVLVSNPKQQYRILHSDERNLLNHQHPVTATATEKMETTALDLNSSLAEELNAVRMKTERLRLDKEKTEKMLKEREALLLLQMKEIEERGQIQRHLEIQVDRLFRLKELKSYSMRISPLKSLREKQRSGWNMNEVHSLELKGYESRDENPLQASTFHRESLELVQGVDASRNFGTLGGNGIGGGGSQIRGFPGCVKQFHELSLHSPGQNLNLKNE</sequence>
<dbReference type="PANTHER" id="PTHR36790:SF1">
    <property type="entry name" value="MYELIN TRANSCRIPTION FACTOR"/>
    <property type="match status" value="1"/>
</dbReference>
<evidence type="ECO:0000313" key="2">
    <source>
        <dbReference type="Proteomes" id="UP000322667"/>
    </source>
</evidence>
<dbReference type="EMBL" id="CM017611">
    <property type="protein sequence ID" value="TYI38102.1"/>
    <property type="molecule type" value="Genomic_DNA"/>
</dbReference>
<proteinExistence type="predicted"/>
<accession>A0A5D2RCV4</accession>
<organism evidence="1 2">
    <name type="scientific">Gossypium tomentosum</name>
    <name type="common">Hawaiian cotton</name>
    <name type="synonym">Gossypium sandvicense</name>
    <dbReference type="NCBI Taxonomy" id="34277"/>
    <lineage>
        <taxon>Eukaryota</taxon>
        <taxon>Viridiplantae</taxon>
        <taxon>Streptophyta</taxon>
        <taxon>Embryophyta</taxon>
        <taxon>Tracheophyta</taxon>
        <taxon>Spermatophyta</taxon>
        <taxon>Magnoliopsida</taxon>
        <taxon>eudicotyledons</taxon>
        <taxon>Gunneridae</taxon>
        <taxon>Pentapetalae</taxon>
        <taxon>rosids</taxon>
        <taxon>malvids</taxon>
        <taxon>Malvales</taxon>
        <taxon>Malvaceae</taxon>
        <taxon>Malvoideae</taxon>
        <taxon>Gossypium</taxon>
    </lineage>
</organism>
<dbReference type="Proteomes" id="UP000322667">
    <property type="component" value="Chromosome A02"/>
</dbReference>
<name>A0A5D2RCV4_GOSTO</name>
<evidence type="ECO:0000313" key="1">
    <source>
        <dbReference type="EMBL" id="TYI38102.1"/>
    </source>
</evidence>
<keyword evidence="2" id="KW-1185">Reference proteome</keyword>
<gene>
    <name evidence="1" type="ORF">ES332_A02G003100v1</name>
</gene>
<dbReference type="PANTHER" id="PTHR36790">
    <property type="entry name" value="MYELIN TRANSCRIPTION FACTOR"/>
    <property type="match status" value="1"/>
</dbReference>
<dbReference type="AlphaFoldDB" id="A0A5D2RCV4"/>